<organism evidence="17 18">
    <name type="scientific">Selenomonas montiformis</name>
    <dbReference type="NCBI Taxonomy" id="2652285"/>
    <lineage>
        <taxon>Bacteria</taxon>
        <taxon>Bacillati</taxon>
        <taxon>Bacillota</taxon>
        <taxon>Negativicutes</taxon>
        <taxon>Selenomonadales</taxon>
        <taxon>Selenomonadaceae</taxon>
        <taxon>Selenomonas</taxon>
    </lineage>
</organism>
<dbReference type="InterPro" id="IPR004619">
    <property type="entry name" value="Type_III_PanK"/>
</dbReference>
<dbReference type="Gene3D" id="3.30.420.40">
    <property type="match status" value="2"/>
</dbReference>
<proteinExistence type="inferred from homology"/>
<dbReference type="PANTHER" id="PTHR34265">
    <property type="entry name" value="TYPE III PANTOTHENATE KINASE"/>
    <property type="match status" value="1"/>
</dbReference>
<dbReference type="Proteomes" id="UP000430222">
    <property type="component" value="Unassembled WGS sequence"/>
</dbReference>
<evidence type="ECO:0000256" key="16">
    <source>
        <dbReference type="HAMAP-Rule" id="MF_01274"/>
    </source>
</evidence>
<feature type="binding site" evidence="16">
    <location>
        <position position="129"/>
    </location>
    <ligand>
        <name>K(+)</name>
        <dbReference type="ChEBI" id="CHEBI:29103"/>
    </ligand>
</feature>
<keyword evidence="8 16" id="KW-0808">Transferase</keyword>
<accession>A0A6I2UY19</accession>
<dbReference type="GO" id="GO:0015937">
    <property type="term" value="P:coenzyme A biosynthetic process"/>
    <property type="evidence" value="ECO:0007669"/>
    <property type="project" value="UniProtKB-UniRule"/>
</dbReference>
<comment type="subunit">
    <text evidence="5 16">Homodimer.</text>
</comment>
<dbReference type="PANTHER" id="PTHR34265:SF1">
    <property type="entry name" value="TYPE III PANTOTHENATE KINASE"/>
    <property type="match status" value="1"/>
</dbReference>
<comment type="cofactor">
    <cofactor evidence="16">
        <name>NH4(+)</name>
        <dbReference type="ChEBI" id="CHEBI:28938"/>
    </cofactor>
    <cofactor evidence="16">
        <name>K(+)</name>
        <dbReference type="ChEBI" id="CHEBI:29103"/>
    </cofactor>
    <text evidence="16">A monovalent cation. Ammonium or potassium.</text>
</comment>
<keyword evidence="9 16" id="KW-0547">Nucleotide-binding</keyword>
<dbReference type="GO" id="GO:0005524">
    <property type="term" value="F:ATP binding"/>
    <property type="evidence" value="ECO:0007669"/>
    <property type="project" value="UniProtKB-UniRule"/>
</dbReference>
<dbReference type="Pfam" id="PF03309">
    <property type="entry name" value="Pan_kinase"/>
    <property type="match status" value="1"/>
</dbReference>
<feature type="active site" description="Proton acceptor" evidence="16">
    <location>
        <position position="109"/>
    </location>
</feature>
<dbReference type="InterPro" id="IPR043129">
    <property type="entry name" value="ATPase_NBD"/>
</dbReference>
<evidence type="ECO:0000256" key="14">
    <source>
        <dbReference type="ARBA" id="ARBA00038036"/>
    </source>
</evidence>
<dbReference type="HAMAP" id="MF_01274">
    <property type="entry name" value="Pantothen_kinase_3"/>
    <property type="match status" value="1"/>
</dbReference>
<evidence type="ECO:0000313" key="17">
    <source>
        <dbReference type="EMBL" id="MSV24112.1"/>
    </source>
</evidence>
<evidence type="ECO:0000313" key="18">
    <source>
        <dbReference type="Proteomes" id="UP000430222"/>
    </source>
</evidence>
<feature type="binding site" evidence="16">
    <location>
        <begin position="6"/>
        <end position="13"/>
    </location>
    <ligand>
        <name>ATP</name>
        <dbReference type="ChEBI" id="CHEBI:30616"/>
    </ligand>
</feature>
<comment type="caution">
    <text evidence="17">The sequence shown here is derived from an EMBL/GenBank/DDBJ whole genome shotgun (WGS) entry which is preliminary data.</text>
</comment>
<dbReference type="RefSeq" id="WP_154619860.1">
    <property type="nucleotide sequence ID" value="NZ_CBCTNG010000001.1"/>
</dbReference>
<evidence type="ECO:0000256" key="13">
    <source>
        <dbReference type="ARBA" id="ARBA00022993"/>
    </source>
</evidence>
<dbReference type="AlphaFoldDB" id="A0A6I2UY19"/>
<feature type="binding site" evidence="16">
    <location>
        <begin position="107"/>
        <end position="110"/>
    </location>
    <ligand>
        <name>substrate</name>
    </ligand>
</feature>
<evidence type="ECO:0000256" key="15">
    <source>
        <dbReference type="ARBA" id="ARBA00040883"/>
    </source>
</evidence>
<evidence type="ECO:0000256" key="4">
    <source>
        <dbReference type="ARBA" id="ARBA00005225"/>
    </source>
</evidence>
<dbReference type="EC" id="2.7.1.33" evidence="6 16"/>
<dbReference type="GO" id="GO:0046872">
    <property type="term" value="F:metal ion binding"/>
    <property type="evidence" value="ECO:0007669"/>
    <property type="project" value="UniProtKB-KW"/>
</dbReference>
<evidence type="ECO:0000256" key="8">
    <source>
        <dbReference type="ARBA" id="ARBA00022679"/>
    </source>
</evidence>
<evidence type="ECO:0000256" key="9">
    <source>
        <dbReference type="ARBA" id="ARBA00022741"/>
    </source>
</evidence>
<keyword evidence="16" id="KW-0479">Metal-binding</keyword>
<comment type="similarity">
    <text evidence="14 16">Belongs to the type III pantothenate kinase family.</text>
</comment>
<dbReference type="UniPathway" id="UPA00241">
    <property type="reaction ID" value="UER00352"/>
</dbReference>
<evidence type="ECO:0000256" key="11">
    <source>
        <dbReference type="ARBA" id="ARBA00022840"/>
    </source>
</evidence>
<evidence type="ECO:0000256" key="12">
    <source>
        <dbReference type="ARBA" id="ARBA00022958"/>
    </source>
</evidence>
<keyword evidence="13 16" id="KW-0173">Coenzyme A biosynthesis</keyword>
<feature type="binding site" evidence="16">
    <location>
        <position position="132"/>
    </location>
    <ligand>
        <name>ATP</name>
        <dbReference type="ChEBI" id="CHEBI:30616"/>
    </ligand>
</feature>
<sequence>MLLVFDIGNSNIVMGTYEGRKLMKHWRISTDRQKTGDEYGMLMNNLFRYQGIRMTDIHAIIISSVVPPLVVPMVKMCERYFHIHPLVVGPGIKTGIRLHYENPRAIGADRIVNVVGAYEQYGGPLIVIDIGTATTFDVVNEQGDFMGGVIAPGIGTSADALFQTAAQLPRIELVPPRQIICRNTIQGMQAGIIFGYVGQIDEIVRRIRDEYGSEMKVIATGGLARMIARESATIDKVDHFLTLTGLRALYERNAERHEETHTGNRAERKSGE</sequence>
<protein>
    <recommendedName>
        <fullName evidence="15 16">Type III pantothenate kinase</fullName>
        <ecNumber evidence="6 16">2.7.1.33</ecNumber>
    </recommendedName>
    <alternativeName>
        <fullName evidence="16">PanK-III</fullName>
    </alternativeName>
    <alternativeName>
        <fullName evidence="16">Pantothenic acid kinase</fullName>
    </alternativeName>
</protein>
<name>A0A6I2UY19_9FIRM</name>
<evidence type="ECO:0000256" key="1">
    <source>
        <dbReference type="ARBA" id="ARBA00001206"/>
    </source>
</evidence>
<comment type="cofactor">
    <cofactor evidence="2">
        <name>K(+)</name>
        <dbReference type="ChEBI" id="CHEBI:29103"/>
    </cofactor>
</comment>
<evidence type="ECO:0000256" key="6">
    <source>
        <dbReference type="ARBA" id="ARBA00012102"/>
    </source>
</evidence>
<dbReference type="NCBIfam" id="NF009848">
    <property type="entry name" value="PRK13318.1-6"/>
    <property type="match status" value="1"/>
</dbReference>
<dbReference type="CDD" id="cd24015">
    <property type="entry name" value="ASKHA_NBD_PanK-III"/>
    <property type="match status" value="1"/>
</dbReference>
<evidence type="ECO:0000256" key="5">
    <source>
        <dbReference type="ARBA" id="ARBA00011738"/>
    </source>
</evidence>
<evidence type="ECO:0000256" key="2">
    <source>
        <dbReference type="ARBA" id="ARBA00001958"/>
    </source>
</evidence>
<dbReference type="EMBL" id="VUNL01000002">
    <property type="protein sequence ID" value="MSV24112.1"/>
    <property type="molecule type" value="Genomic_DNA"/>
</dbReference>
<dbReference type="GO" id="GO:0005737">
    <property type="term" value="C:cytoplasm"/>
    <property type="evidence" value="ECO:0007669"/>
    <property type="project" value="UniProtKB-SubCell"/>
</dbReference>
<keyword evidence="11 16" id="KW-0067">ATP-binding</keyword>
<keyword evidence="12 16" id="KW-0630">Potassium</keyword>
<gene>
    <name evidence="16" type="primary">coaX</name>
    <name evidence="17" type="ORF">FYJ78_02705</name>
</gene>
<keyword evidence="18" id="KW-1185">Reference proteome</keyword>
<keyword evidence="7 16" id="KW-0963">Cytoplasm</keyword>
<comment type="function">
    <text evidence="16">Catalyzes the phosphorylation of pantothenate (Pan), the first step in CoA biosynthesis.</text>
</comment>
<dbReference type="GO" id="GO:0004594">
    <property type="term" value="F:pantothenate kinase activity"/>
    <property type="evidence" value="ECO:0007669"/>
    <property type="project" value="UniProtKB-UniRule"/>
</dbReference>
<keyword evidence="10 16" id="KW-0418">Kinase</keyword>
<comment type="subcellular location">
    <subcellularLocation>
        <location evidence="3 16">Cytoplasm</location>
    </subcellularLocation>
</comment>
<evidence type="ECO:0000256" key="3">
    <source>
        <dbReference type="ARBA" id="ARBA00004496"/>
    </source>
</evidence>
<reference evidence="17 18" key="1">
    <citation type="submission" date="2019-08" db="EMBL/GenBank/DDBJ databases">
        <title>In-depth cultivation of the pig gut microbiome towards novel bacterial diversity and tailored functional studies.</title>
        <authorList>
            <person name="Wylensek D."/>
            <person name="Hitch T.C.A."/>
            <person name="Clavel T."/>
        </authorList>
    </citation>
    <scope>NUCLEOTIDE SEQUENCE [LARGE SCALE GENOMIC DNA]</scope>
    <source>
        <strain evidence="18">WCA-380-WT-3B3</strain>
    </source>
</reference>
<evidence type="ECO:0000256" key="10">
    <source>
        <dbReference type="ARBA" id="ARBA00022777"/>
    </source>
</evidence>
<comment type="pathway">
    <text evidence="4 16">Cofactor biosynthesis; coenzyme A biosynthesis; CoA from (R)-pantothenate: step 1/5.</text>
</comment>
<dbReference type="NCBIfam" id="TIGR00671">
    <property type="entry name" value="baf"/>
    <property type="match status" value="1"/>
</dbReference>
<comment type="catalytic activity">
    <reaction evidence="1 16">
        <text>(R)-pantothenate + ATP = (R)-4'-phosphopantothenate + ADP + H(+)</text>
        <dbReference type="Rhea" id="RHEA:16373"/>
        <dbReference type="ChEBI" id="CHEBI:10986"/>
        <dbReference type="ChEBI" id="CHEBI:15378"/>
        <dbReference type="ChEBI" id="CHEBI:29032"/>
        <dbReference type="ChEBI" id="CHEBI:30616"/>
        <dbReference type="ChEBI" id="CHEBI:456216"/>
        <dbReference type="EC" id="2.7.1.33"/>
    </reaction>
</comment>
<feature type="binding site" evidence="16">
    <location>
        <position position="100"/>
    </location>
    <ligand>
        <name>substrate</name>
    </ligand>
</feature>
<evidence type="ECO:0000256" key="7">
    <source>
        <dbReference type="ARBA" id="ARBA00022490"/>
    </source>
</evidence>
<dbReference type="NCBIfam" id="NF009855">
    <property type="entry name" value="PRK13321.1"/>
    <property type="match status" value="1"/>
</dbReference>
<feature type="binding site" evidence="16">
    <location>
        <position position="184"/>
    </location>
    <ligand>
        <name>substrate</name>
    </ligand>
</feature>
<dbReference type="SUPFAM" id="SSF53067">
    <property type="entry name" value="Actin-like ATPase domain"/>
    <property type="match status" value="2"/>
</dbReference>